<evidence type="ECO:0000256" key="6">
    <source>
        <dbReference type="ARBA" id="ARBA00022741"/>
    </source>
</evidence>
<dbReference type="CDD" id="cd02196">
    <property type="entry name" value="PurM"/>
    <property type="match status" value="1"/>
</dbReference>
<evidence type="ECO:0000256" key="8">
    <source>
        <dbReference type="ARBA" id="ARBA00031908"/>
    </source>
</evidence>
<dbReference type="Proteomes" id="UP000247536">
    <property type="component" value="Unassembled WGS sequence"/>
</dbReference>
<gene>
    <name evidence="12" type="primary">purM</name>
    <name evidence="15" type="ORF">DMY87_20385</name>
</gene>
<dbReference type="Gene3D" id="3.30.1330.10">
    <property type="entry name" value="PurM-like, N-terminal domain"/>
    <property type="match status" value="1"/>
</dbReference>
<comment type="subcellular location">
    <subcellularLocation>
        <location evidence="12">Cytoplasm</location>
    </subcellularLocation>
</comment>
<protein>
    <recommendedName>
        <fullName evidence="4 12">Phosphoribosylformylglycinamidine cyclo-ligase</fullName>
        <ecNumber evidence="3 12">6.3.3.1</ecNumber>
    </recommendedName>
    <alternativeName>
        <fullName evidence="9 12">AIR synthase</fullName>
    </alternativeName>
    <alternativeName>
        <fullName evidence="10 12">AIRS</fullName>
    </alternativeName>
    <alternativeName>
        <fullName evidence="8 12">Phosphoribosyl-aminoimidazole synthetase</fullName>
    </alternativeName>
</protein>
<dbReference type="RefSeq" id="WP_110793463.1">
    <property type="nucleotide sequence ID" value="NZ_QJRY01000008.1"/>
</dbReference>
<organism evidence="15 16">
    <name type="scientific">Rhizobium wuzhouense</name>
    <dbReference type="NCBI Taxonomy" id="1986026"/>
    <lineage>
        <taxon>Bacteria</taxon>
        <taxon>Pseudomonadati</taxon>
        <taxon>Pseudomonadota</taxon>
        <taxon>Alphaproteobacteria</taxon>
        <taxon>Hyphomicrobiales</taxon>
        <taxon>Rhizobiaceae</taxon>
        <taxon>Rhizobium/Agrobacterium group</taxon>
        <taxon>Rhizobium</taxon>
    </lineage>
</organism>
<evidence type="ECO:0000313" key="15">
    <source>
        <dbReference type="EMBL" id="PYB70820.1"/>
    </source>
</evidence>
<dbReference type="EC" id="6.3.3.1" evidence="3 12"/>
<keyword evidence="6 12" id="KW-0547">Nucleotide-binding</keyword>
<evidence type="ECO:0000259" key="14">
    <source>
        <dbReference type="Pfam" id="PF02769"/>
    </source>
</evidence>
<comment type="pathway">
    <text evidence="1 12">Purine metabolism; IMP biosynthesis via de novo pathway; 5-amino-1-(5-phospho-D-ribosyl)imidazole from N(2)-formyl-N(1)-(5-phospho-D-ribosyl)glycinamide: step 2/2.</text>
</comment>
<dbReference type="SUPFAM" id="SSF56042">
    <property type="entry name" value="PurM C-terminal domain-like"/>
    <property type="match status" value="1"/>
</dbReference>
<accession>A0ABX5NMH0</accession>
<dbReference type="PANTHER" id="PTHR10520:SF12">
    <property type="entry name" value="TRIFUNCTIONAL PURINE BIOSYNTHETIC PROTEIN ADENOSINE-3"/>
    <property type="match status" value="1"/>
</dbReference>
<comment type="catalytic activity">
    <reaction evidence="11 12">
        <text>2-formamido-N(1)-(5-O-phospho-beta-D-ribosyl)acetamidine + ATP = 5-amino-1-(5-phospho-beta-D-ribosyl)imidazole + ADP + phosphate + H(+)</text>
        <dbReference type="Rhea" id="RHEA:23032"/>
        <dbReference type="ChEBI" id="CHEBI:15378"/>
        <dbReference type="ChEBI" id="CHEBI:30616"/>
        <dbReference type="ChEBI" id="CHEBI:43474"/>
        <dbReference type="ChEBI" id="CHEBI:137981"/>
        <dbReference type="ChEBI" id="CHEBI:147287"/>
        <dbReference type="ChEBI" id="CHEBI:456216"/>
        <dbReference type="EC" id="6.3.3.1"/>
    </reaction>
</comment>
<evidence type="ECO:0000256" key="9">
    <source>
        <dbReference type="ARBA" id="ARBA00032931"/>
    </source>
</evidence>
<proteinExistence type="inferred from homology"/>
<reference evidence="15 16" key="1">
    <citation type="submission" date="2018-06" db="EMBL/GenBank/DDBJ databases">
        <title>Rhizobium wuzhouense sp. nov., isolated from roots of Oryza officinalis.</title>
        <authorList>
            <person name="Yuan T."/>
        </authorList>
    </citation>
    <scope>NUCLEOTIDE SEQUENCE [LARGE SCALE GENOMIC DNA]</scope>
    <source>
        <strain evidence="15 16">W44</strain>
    </source>
</reference>
<keyword evidence="5 12" id="KW-0436">Ligase</keyword>
<comment type="caution">
    <text evidence="15">The sequence shown here is derived from an EMBL/GenBank/DDBJ whole genome shotgun (WGS) entry which is preliminary data.</text>
</comment>
<keyword evidence="12" id="KW-0658">Purine biosynthesis</keyword>
<dbReference type="InterPro" id="IPR036921">
    <property type="entry name" value="PurM-like_N_sf"/>
</dbReference>
<evidence type="ECO:0000256" key="11">
    <source>
        <dbReference type="ARBA" id="ARBA00049057"/>
    </source>
</evidence>
<dbReference type="Pfam" id="PF00586">
    <property type="entry name" value="AIRS"/>
    <property type="match status" value="1"/>
</dbReference>
<dbReference type="Pfam" id="PF02769">
    <property type="entry name" value="AIRS_C"/>
    <property type="match status" value="1"/>
</dbReference>
<evidence type="ECO:0000256" key="1">
    <source>
        <dbReference type="ARBA" id="ARBA00004686"/>
    </source>
</evidence>
<dbReference type="SUPFAM" id="SSF55326">
    <property type="entry name" value="PurM N-terminal domain-like"/>
    <property type="match status" value="1"/>
</dbReference>
<evidence type="ECO:0000259" key="13">
    <source>
        <dbReference type="Pfam" id="PF00586"/>
    </source>
</evidence>
<dbReference type="InterPro" id="IPR010918">
    <property type="entry name" value="PurM-like_C_dom"/>
</dbReference>
<dbReference type="NCBIfam" id="TIGR00878">
    <property type="entry name" value="purM"/>
    <property type="match status" value="1"/>
</dbReference>
<keyword evidence="16" id="KW-1185">Reference proteome</keyword>
<evidence type="ECO:0000313" key="16">
    <source>
        <dbReference type="Proteomes" id="UP000247536"/>
    </source>
</evidence>
<sequence length="357" mass="36813">MSQAGKNGLTYSDAGVDIDAGNLMVEKIKPAVKSTRRPGADGEIGGFGGLFDLKAAGFKDPILVAANDGVGTKLKIAIDANIHGTVGIDLVAMCVNDLVVQGAEPLLFLDYFATGKLDPDQGAAIVQGIAAGCREAGCALIGGETAEMPGMYSKGDYDLAGFAVGAAERGELLPAGDIAEGDVILGLSSSGVHSNGFSLVRKIVELSGLAWDAPSPFAEGQSLGAALLTPTRIYVKPLLKAIKETKALKALAHITGGGFPENIPRVLPKHLAAEIDLTSFQVPAVFSWLAKTGGVAQNEMLRTFNCGIGMVVVVSADKVDEVTKVLEAEGETVARLGRMIAREEGAHGVTYKGALAL</sequence>
<evidence type="ECO:0000256" key="10">
    <source>
        <dbReference type="ARBA" id="ARBA00033093"/>
    </source>
</evidence>
<feature type="domain" description="PurM-like C-terminal" evidence="14">
    <location>
        <begin position="180"/>
        <end position="346"/>
    </location>
</feature>
<dbReference type="InterPro" id="IPR004733">
    <property type="entry name" value="PurM_cligase"/>
</dbReference>
<dbReference type="PANTHER" id="PTHR10520">
    <property type="entry name" value="TRIFUNCTIONAL PURINE BIOSYNTHETIC PROTEIN ADENOSINE-3-RELATED"/>
    <property type="match status" value="1"/>
</dbReference>
<dbReference type="HAMAP" id="MF_00741">
    <property type="entry name" value="AIRS"/>
    <property type="match status" value="1"/>
</dbReference>
<dbReference type="InterPro" id="IPR016188">
    <property type="entry name" value="PurM-like_N"/>
</dbReference>
<keyword evidence="7 12" id="KW-0067">ATP-binding</keyword>
<dbReference type="InterPro" id="IPR036676">
    <property type="entry name" value="PurM-like_C_sf"/>
</dbReference>
<evidence type="ECO:0000256" key="4">
    <source>
        <dbReference type="ARBA" id="ARBA00020367"/>
    </source>
</evidence>
<comment type="similarity">
    <text evidence="2 12">Belongs to the AIR synthase family.</text>
</comment>
<evidence type="ECO:0000256" key="7">
    <source>
        <dbReference type="ARBA" id="ARBA00022840"/>
    </source>
</evidence>
<keyword evidence="12" id="KW-0963">Cytoplasm</keyword>
<evidence type="ECO:0000256" key="3">
    <source>
        <dbReference type="ARBA" id="ARBA00013047"/>
    </source>
</evidence>
<dbReference type="Gene3D" id="3.90.650.10">
    <property type="entry name" value="PurM-like C-terminal domain"/>
    <property type="match status" value="1"/>
</dbReference>
<evidence type="ECO:0000256" key="2">
    <source>
        <dbReference type="ARBA" id="ARBA00010280"/>
    </source>
</evidence>
<name>A0ABX5NMH0_9HYPH</name>
<feature type="domain" description="PurM-like N-terminal" evidence="13">
    <location>
        <begin position="63"/>
        <end position="166"/>
    </location>
</feature>
<evidence type="ECO:0000256" key="5">
    <source>
        <dbReference type="ARBA" id="ARBA00022598"/>
    </source>
</evidence>
<dbReference type="EMBL" id="QJRY01000008">
    <property type="protein sequence ID" value="PYB70820.1"/>
    <property type="molecule type" value="Genomic_DNA"/>
</dbReference>
<evidence type="ECO:0000256" key="12">
    <source>
        <dbReference type="HAMAP-Rule" id="MF_00741"/>
    </source>
</evidence>